<evidence type="ECO:0000256" key="1">
    <source>
        <dbReference type="SAM" id="MobiDB-lite"/>
    </source>
</evidence>
<feature type="domain" description="MyTH4" evidence="4">
    <location>
        <begin position="995"/>
        <end position="1145"/>
    </location>
</feature>
<evidence type="ECO:0000259" key="2">
    <source>
        <dbReference type="PROSITE" id="PS50020"/>
    </source>
</evidence>
<dbReference type="Proteomes" id="UP000050792">
    <property type="component" value="Unassembled WGS sequence"/>
</dbReference>
<proteinExistence type="predicted"/>
<dbReference type="GO" id="GO:0005096">
    <property type="term" value="F:GTPase activator activity"/>
    <property type="evidence" value="ECO:0007669"/>
    <property type="project" value="TreeGrafter"/>
</dbReference>
<dbReference type="PANTHER" id="PTHR45876:SF8">
    <property type="entry name" value="FI04035P"/>
    <property type="match status" value="1"/>
</dbReference>
<dbReference type="InterPro" id="IPR036020">
    <property type="entry name" value="WW_dom_sf"/>
</dbReference>
<dbReference type="GO" id="GO:0007165">
    <property type="term" value="P:signal transduction"/>
    <property type="evidence" value="ECO:0007669"/>
    <property type="project" value="InterPro"/>
</dbReference>
<dbReference type="GO" id="GO:0005737">
    <property type="term" value="C:cytoplasm"/>
    <property type="evidence" value="ECO:0007669"/>
    <property type="project" value="TreeGrafter"/>
</dbReference>
<dbReference type="SMART" id="SM00139">
    <property type="entry name" value="MyTH4"/>
    <property type="match status" value="1"/>
</dbReference>
<sequence>MDISDFNRYDWVQLVDPKSQQLMYINLKSGECSRDPPKNTKYKAVSPNQWWELFDVKVQRNYYYNSSTRETVWEKPVDGDIIPLAKIQLLQQNLQPSSSIIQKSLGKRANEDFNQTLDMGVLRRSNNNNINIDYQEERLSTSLNQRKCTNSFITAEIPDYSLNNMVVQQVNISNNKLNHYPMPISTNNDHNHSAAINETMNSIHSPLSLLSRPTVITDIPNTSNTNHVSIDNQRVRDWLRDAVATTTNEMKSTVINSNTVIATTTANSNINEFIIDNSNTKKPGCLSDRPIRRHNIQSSQLQGLIEFPAPSEDQFPNLQFKSVSHSVHPNHNNSVNLISVYGSTYQTSSSCSTSNYPIQYDQNVPCKFIDNIITTVSSESTTSIQKESGVNNSDESITDIQQNTNLSSDKSFQFFNSSMCEVVKQSSMPPTISYGISQPVPRQRAFPRTNPTVSRPSGNGTCTLPRPCTIPSEGSPISLFPSVALSQFSDTSSARASMTDPKIPIIHGSDSKDSSSLIKQKLIEHVSSNLIPEDISNSDNTPECIITSSSQVLNASLKVSCSVNEVIPSYYSNKYNIKVSSGNYLPVDSPLSASPHPSSSPLSPTSFSSASSATALTTANSEESIDMPNSMLFDSENWNLFSLDIKNDSNLIKNNKTTTSTCLLNTTTDYSRHFPTLDESLNEEEDYLRPPTPPPRSASTLCSPGMPGAFFVTFPNHISLNTITSSFDQAAGYIQINSPYSSQPCPSPSSTPITNLSVSSSLSRNHPSRAHVIQPNSRRTHRSQYYTQQIHTDLHSLSNSKEMQFGENSVVDPACFIPPTDSFNSQQPRFIMTSQPNIQLKITDLPNAVVCSTNGDANVWNTKNITIWDGSNCFKSNTNESIQIVNSNVSKTAVTSTVVSTTMKGYSTANLMNNFPRSASGGFIGPAESTDSSSVWTCGSYNNNNNRSRPTTLRKSTQQIYVHPGHPAFSSFIGPFDWPSHLFKADQDIFTLMSWTKSNFSKRILISSEPSLKKQVAQLFKVIQSFMGDRKARLSLPDYGSIIIHRALSSANLRDELYAQLCKQTTSNPDVKSLTNGWALLCVCLYYFPPNSKFRDHLYAYLQSRADASVILNSDTITTTALTTTSTNFNQNDMVEFNNHTVSTESSLKTATAIASGLNPFSANNSNNNLMLKYQQSNDLLTNSKHFTSHSIHNYTMGIALGPWDRPTAAHFARVAPRWFVRSLNVGVRKTSISPSIEEICHVKDFLLKPCIFGSSLDEMMQIQAYRFPHLRLPWIQIFLTEEILRLNGARTEGIFRLSPDMDLLIEVRCQLEKLFEIFRVVQLCDSEQQQNDNNYANDSDLSSRFLVHRPPPSGWSTSARVIEAENNPNSFDVTDSTKCKHNSLLLSSTLDWNCLTGDFSWPILPEPLSLPPAEYVLLTPTAYWPRTLSSIIKRACSMSSSTPLTSTTTSNNSNSTNLESHLAAGLLKLWLRELSQPLIPVELQPMCLKAACEAEVYELQDKDSITGSNLSTDLNPIQKCCRLVRCLNPLPRRSLLYLILLLQHLSKPVHSNQSLMDARNLSTVIAPNVMRSSTSKDPRELLQNVKPQTLFIRLLITYLDIEVELKYLKEEEEARNVSEEYGEDGELKKTVSDTNVDGTDTGVKLMQFINNNDNNIVSCNHDKLSLSSNGYVYLSSPVRVRLGPDNGFIPI</sequence>
<name>A0AA85G7B7_9TREM</name>
<evidence type="ECO:0000313" key="5">
    <source>
        <dbReference type="Proteomes" id="UP000050792"/>
    </source>
</evidence>
<reference evidence="6" key="2">
    <citation type="submission" date="2023-11" db="UniProtKB">
        <authorList>
            <consortium name="WormBaseParasite"/>
        </authorList>
    </citation>
    <scope>IDENTIFICATION</scope>
</reference>
<evidence type="ECO:0000313" key="6">
    <source>
        <dbReference type="WBParaSite" id="SRDH1_76840.2"/>
    </source>
</evidence>
<dbReference type="Pfam" id="PF00784">
    <property type="entry name" value="MyTH4"/>
    <property type="match status" value="1"/>
</dbReference>
<evidence type="ECO:0000259" key="4">
    <source>
        <dbReference type="PROSITE" id="PS51016"/>
    </source>
</evidence>
<dbReference type="Gene3D" id="1.10.555.10">
    <property type="entry name" value="Rho GTPase activation protein"/>
    <property type="match status" value="1"/>
</dbReference>
<dbReference type="InterPro" id="IPR001202">
    <property type="entry name" value="WW_dom"/>
</dbReference>
<keyword evidence="5" id="KW-1185">Reference proteome</keyword>
<dbReference type="WBParaSite" id="SRDH1_76840.2">
    <property type="protein sequence ID" value="SRDH1_76840.2"/>
    <property type="gene ID" value="SRDH1_76840"/>
</dbReference>
<dbReference type="PANTHER" id="PTHR45876">
    <property type="entry name" value="FI04035P"/>
    <property type="match status" value="1"/>
</dbReference>
<dbReference type="SUPFAM" id="SSF51045">
    <property type="entry name" value="WW domain"/>
    <property type="match status" value="1"/>
</dbReference>
<dbReference type="SUPFAM" id="SSF48350">
    <property type="entry name" value="GTPase activation domain, GAP"/>
    <property type="match status" value="1"/>
</dbReference>
<dbReference type="SMART" id="SM00456">
    <property type="entry name" value="WW"/>
    <property type="match status" value="1"/>
</dbReference>
<accession>A0AA85G7B7</accession>
<dbReference type="InterPro" id="IPR000857">
    <property type="entry name" value="MyTH4_dom"/>
</dbReference>
<dbReference type="SMART" id="SM00324">
    <property type="entry name" value="RhoGAP"/>
    <property type="match status" value="1"/>
</dbReference>
<feature type="region of interest" description="Disordered" evidence="1">
    <location>
        <begin position="741"/>
        <end position="782"/>
    </location>
</feature>
<feature type="compositionally biased region" description="Polar residues" evidence="1">
    <location>
        <begin position="753"/>
        <end position="765"/>
    </location>
</feature>
<organism evidence="5 6">
    <name type="scientific">Schistosoma rodhaini</name>
    <dbReference type="NCBI Taxonomy" id="6188"/>
    <lineage>
        <taxon>Eukaryota</taxon>
        <taxon>Metazoa</taxon>
        <taxon>Spiralia</taxon>
        <taxon>Lophotrochozoa</taxon>
        <taxon>Platyhelminthes</taxon>
        <taxon>Trematoda</taxon>
        <taxon>Digenea</taxon>
        <taxon>Strigeidida</taxon>
        <taxon>Schistosomatoidea</taxon>
        <taxon>Schistosomatidae</taxon>
        <taxon>Schistosoma</taxon>
    </lineage>
</organism>
<dbReference type="PROSITE" id="PS51016">
    <property type="entry name" value="MYTH4"/>
    <property type="match status" value="1"/>
</dbReference>
<dbReference type="InterPro" id="IPR008936">
    <property type="entry name" value="Rho_GTPase_activation_prot"/>
</dbReference>
<feature type="compositionally biased region" description="Low complexity" evidence="1">
    <location>
        <begin position="741"/>
        <end position="752"/>
    </location>
</feature>
<feature type="region of interest" description="Disordered" evidence="1">
    <location>
        <begin position="591"/>
        <end position="621"/>
    </location>
</feature>
<dbReference type="GO" id="GO:0005856">
    <property type="term" value="C:cytoskeleton"/>
    <property type="evidence" value="ECO:0007669"/>
    <property type="project" value="InterPro"/>
</dbReference>
<dbReference type="InterPro" id="IPR038185">
    <property type="entry name" value="MyTH4_dom_sf"/>
</dbReference>
<dbReference type="Gene3D" id="2.20.70.10">
    <property type="match status" value="1"/>
</dbReference>
<dbReference type="CDD" id="cd00201">
    <property type="entry name" value="WW"/>
    <property type="match status" value="1"/>
</dbReference>
<protein>
    <submittedName>
        <fullName evidence="6">Protein kinase domain-containing protein</fullName>
    </submittedName>
</protein>
<feature type="region of interest" description="Disordered" evidence="1">
    <location>
        <begin position="436"/>
        <end position="464"/>
    </location>
</feature>
<feature type="domain" description="Rho-GAP" evidence="3">
    <location>
        <begin position="1389"/>
        <end position="1604"/>
    </location>
</feature>
<dbReference type="PROSITE" id="PS50238">
    <property type="entry name" value="RHOGAP"/>
    <property type="match status" value="1"/>
</dbReference>
<dbReference type="PROSITE" id="PS50020">
    <property type="entry name" value="WW_DOMAIN_2"/>
    <property type="match status" value="1"/>
</dbReference>
<feature type="compositionally biased region" description="Polar residues" evidence="1">
    <location>
        <begin position="449"/>
        <end position="462"/>
    </location>
</feature>
<feature type="domain" description="WW" evidence="2">
    <location>
        <begin position="47"/>
        <end position="78"/>
    </location>
</feature>
<dbReference type="Pfam" id="PF00620">
    <property type="entry name" value="RhoGAP"/>
    <property type="match status" value="1"/>
</dbReference>
<evidence type="ECO:0000259" key="3">
    <source>
        <dbReference type="PROSITE" id="PS50238"/>
    </source>
</evidence>
<reference evidence="5" key="1">
    <citation type="submission" date="2022-06" db="EMBL/GenBank/DDBJ databases">
        <authorList>
            <person name="Berger JAMES D."/>
            <person name="Berger JAMES D."/>
        </authorList>
    </citation>
    <scope>NUCLEOTIDE SEQUENCE [LARGE SCALE GENOMIC DNA]</scope>
</reference>
<dbReference type="Gene3D" id="1.25.40.530">
    <property type="entry name" value="MyTH4 domain"/>
    <property type="match status" value="1"/>
</dbReference>
<dbReference type="InterPro" id="IPR000198">
    <property type="entry name" value="RhoGAP_dom"/>
</dbReference>